<evidence type="ECO:0000313" key="2">
    <source>
        <dbReference type="Proteomes" id="UP000053319"/>
    </source>
</evidence>
<protein>
    <submittedName>
        <fullName evidence="1">Uncharacterized protein</fullName>
    </submittedName>
</protein>
<organism evidence="1 2">
    <name type="scientific">Dichomitus squalens (strain LYAD-421)</name>
    <name type="common">Western red white-rot fungus</name>
    <dbReference type="NCBI Taxonomy" id="732165"/>
    <lineage>
        <taxon>Eukaryota</taxon>
        <taxon>Fungi</taxon>
        <taxon>Dikarya</taxon>
        <taxon>Basidiomycota</taxon>
        <taxon>Agaricomycotina</taxon>
        <taxon>Agaricomycetes</taxon>
        <taxon>Polyporales</taxon>
        <taxon>Polyporaceae</taxon>
        <taxon>Dichomitus</taxon>
    </lineage>
</organism>
<sequence length="71" mass="7710">MARLAVRARKVVLTTNKLGVLEDASQLDEGITAGPLQHVLLDADWEMDSSLGAHLVDSLHGEDRTSDNIDK</sequence>
<dbReference type="AlphaFoldDB" id="R7SQT0"/>
<dbReference type="EMBL" id="JH719435">
    <property type="protein sequence ID" value="EJF58441.1"/>
    <property type="molecule type" value="Genomic_DNA"/>
</dbReference>
<gene>
    <name evidence="1" type="ORF">DICSQDRAFT_172954</name>
</gene>
<proteinExistence type="predicted"/>
<dbReference type="GeneID" id="18839672"/>
<dbReference type="Proteomes" id="UP000053319">
    <property type="component" value="Unassembled WGS sequence"/>
</dbReference>
<accession>R7SQT0</accession>
<evidence type="ECO:0000313" key="1">
    <source>
        <dbReference type="EMBL" id="EJF58441.1"/>
    </source>
</evidence>
<dbReference type="KEGG" id="dsq:DICSQDRAFT_172954"/>
<name>R7SQT0_DICSQ</name>
<reference evidence="1 2" key="1">
    <citation type="journal article" date="2012" name="Science">
        <title>The Paleozoic origin of enzymatic lignin decomposition reconstructed from 31 fungal genomes.</title>
        <authorList>
            <person name="Floudas D."/>
            <person name="Binder M."/>
            <person name="Riley R."/>
            <person name="Barry K."/>
            <person name="Blanchette R.A."/>
            <person name="Henrissat B."/>
            <person name="Martinez A.T."/>
            <person name="Otillar R."/>
            <person name="Spatafora J.W."/>
            <person name="Yadav J.S."/>
            <person name="Aerts A."/>
            <person name="Benoit I."/>
            <person name="Boyd A."/>
            <person name="Carlson A."/>
            <person name="Copeland A."/>
            <person name="Coutinho P.M."/>
            <person name="de Vries R.P."/>
            <person name="Ferreira P."/>
            <person name="Findley K."/>
            <person name="Foster B."/>
            <person name="Gaskell J."/>
            <person name="Glotzer D."/>
            <person name="Gorecki P."/>
            <person name="Heitman J."/>
            <person name="Hesse C."/>
            <person name="Hori C."/>
            <person name="Igarashi K."/>
            <person name="Jurgens J.A."/>
            <person name="Kallen N."/>
            <person name="Kersten P."/>
            <person name="Kohler A."/>
            <person name="Kuees U."/>
            <person name="Kumar T.K.A."/>
            <person name="Kuo A."/>
            <person name="LaButti K."/>
            <person name="Larrondo L.F."/>
            <person name="Lindquist E."/>
            <person name="Ling A."/>
            <person name="Lombard V."/>
            <person name="Lucas S."/>
            <person name="Lundell T."/>
            <person name="Martin R."/>
            <person name="McLaughlin D.J."/>
            <person name="Morgenstern I."/>
            <person name="Morin E."/>
            <person name="Murat C."/>
            <person name="Nagy L.G."/>
            <person name="Nolan M."/>
            <person name="Ohm R.A."/>
            <person name="Patyshakuliyeva A."/>
            <person name="Rokas A."/>
            <person name="Ruiz-Duenas F.J."/>
            <person name="Sabat G."/>
            <person name="Salamov A."/>
            <person name="Samejima M."/>
            <person name="Schmutz J."/>
            <person name="Slot J.C."/>
            <person name="St John F."/>
            <person name="Stenlid J."/>
            <person name="Sun H."/>
            <person name="Sun S."/>
            <person name="Syed K."/>
            <person name="Tsang A."/>
            <person name="Wiebenga A."/>
            <person name="Young D."/>
            <person name="Pisabarro A."/>
            <person name="Eastwood D.C."/>
            <person name="Martin F."/>
            <person name="Cullen D."/>
            <person name="Grigoriev I.V."/>
            <person name="Hibbett D.S."/>
        </authorList>
    </citation>
    <scope>NUCLEOTIDE SEQUENCE [LARGE SCALE GENOMIC DNA]</scope>
    <source>
        <strain evidence="1 2">LYAD-421 SS1</strain>
    </source>
</reference>
<dbReference type="RefSeq" id="XP_007368802.1">
    <property type="nucleotide sequence ID" value="XM_007368740.1"/>
</dbReference>
<dbReference type="HOGENOM" id="CLU_2739978_0_0_1"/>